<proteinExistence type="inferred from homology"/>
<dbReference type="SUPFAM" id="SSF102705">
    <property type="entry name" value="NIF3 (NGG1p interacting factor 3)-like"/>
    <property type="match status" value="1"/>
</dbReference>
<dbReference type="RefSeq" id="WP_344751477.1">
    <property type="nucleotide sequence ID" value="NZ_BAABBW010000001.1"/>
</dbReference>
<protein>
    <recommendedName>
        <fullName evidence="2">GTP cyclohydrolase 1 type 2 homolog</fullName>
    </recommendedName>
</protein>
<dbReference type="InterPro" id="IPR002678">
    <property type="entry name" value="DUF34/NIF3"/>
</dbReference>
<comment type="similarity">
    <text evidence="1">Belongs to the GTP cyclohydrolase I type 2/NIF3 family.</text>
</comment>
<dbReference type="Pfam" id="PF01784">
    <property type="entry name" value="DUF34_NIF3"/>
    <property type="match status" value="1"/>
</dbReference>
<organism evidence="3 4">
    <name type="scientific">Gryllotalpicola koreensis</name>
    <dbReference type="NCBI Taxonomy" id="993086"/>
    <lineage>
        <taxon>Bacteria</taxon>
        <taxon>Bacillati</taxon>
        <taxon>Actinomycetota</taxon>
        <taxon>Actinomycetes</taxon>
        <taxon>Micrococcales</taxon>
        <taxon>Microbacteriaceae</taxon>
        <taxon>Gryllotalpicola</taxon>
    </lineage>
</organism>
<dbReference type="Gene3D" id="3.40.1390.30">
    <property type="entry name" value="NIF3 (NGG1p interacting factor 3)-like"/>
    <property type="match status" value="1"/>
</dbReference>
<evidence type="ECO:0000256" key="1">
    <source>
        <dbReference type="ARBA" id="ARBA00006964"/>
    </source>
</evidence>
<dbReference type="EMBL" id="BAABBW010000001">
    <property type="protein sequence ID" value="GAA4168114.1"/>
    <property type="molecule type" value="Genomic_DNA"/>
</dbReference>
<evidence type="ECO:0000313" key="4">
    <source>
        <dbReference type="Proteomes" id="UP001501079"/>
    </source>
</evidence>
<gene>
    <name evidence="3" type="ORF">GCM10022287_02760</name>
</gene>
<accession>A0ABP7ZQN5</accession>
<sequence>MSGQLTAQQITDRIRADVESRGFSWADATVDTFKVGDPGTVVTGIASSWMATSDVIAAAAAAGCNLLISHEPTFWNHLDNLPAPEAHDEVYAEKMRLIEETGMVIWRFHDHNHFGFTRDPVFDALLDRLGFLPDTEGNSLYATTMVPGIPLSELAVRVEEALGTQNVRVIGDPAMPVHTVGYGGHTLDSCILWRDPADVTIVGEVREWDTFEYYRDAATLGVPRALIVIAHRQLETWGADALAGWLTELIPEVPVHAIDAVEPFRVVAAA</sequence>
<evidence type="ECO:0000313" key="3">
    <source>
        <dbReference type="EMBL" id="GAA4168114.1"/>
    </source>
</evidence>
<dbReference type="Proteomes" id="UP001501079">
    <property type="component" value="Unassembled WGS sequence"/>
</dbReference>
<reference evidence="4" key="1">
    <citation type="journal article" date="2019" name="Int. J. Syst. Evol. Microbiol.">
        <title>The Global Catalogue of Microorganisms (GCM) 10K type strain sequencing project: providing services to taxonomists for standard genome sequencing and annotation.</title>
        <authorList>
            <consortium name="The Broad Institute Genomics Platform"/>
            <consortium name="The Broad Institute Genome Sequencing Center for Infectious Disease"/>
            <person name="Wu L."/>
            <person name="Ma J."/>
        </authorList>
    </citation>
    <scope>NUCLEOTIDE SEQUENCE [LARGE SCALE GENOMIC DNA]</scope>
    <source>
        <strain evidence="4">JCM 17591</strain>
    </source>
</reference>
<evidence type="ECO:0000256" key="2">
    <source>
        <dbReference type="ARBA" id="ARBA00022112"/>
    </source>
</evidence>
<comment type="caution">
    <text evidence="3">The sequence shown here is derived from an EMBL/GenBank/DDBJ whole genome shotgun (WGS) entry which is preliminary data.</text>
</comment>
<keyword evidence="4" id="KW-1185">Reference proteome</keyword>
<dbReference type="InterPro" id="IPR036069">
    <property type="entry name" value="DUF34/NIF3_sf"/>
</dbReference>
<name>A0ABP7ZQN5_9MICO</name>